<feature type="transmembrane region" description="Helical" evidence="1">
    <location>
        <begin position="387"/>
        <end position="407"/>
    </location>
</feature>
<dbReference type="AlphaFoldDB" id="A0A1H9NHS4"/>
<feature type="transmembrane region" description="Helical" evidence="1">
    <location>
        <begin position="256"/>
        <end position="276"/>
    </location>
</feature>
<proteinExistence type="predicted"/>
<feature type="transmembrane region" description="Helical" evidence="1">
    <location>
        <begin position="364"/>
        <end position="381"/>
    </location>
</feature>
<gene>
    <name evidence="2" type="ORF">SAMN05216446_0494</name>
</gene>
<feature type="transmembrane region" description="Helical" evidence="1">
    <location>
        <begin position="138"/>
        <end position="158"/>
    </location>
</feature>
<keyword evidence="1" id="KW-0812">Transmembrane</keyword>
<sequence>MQPAAACNTSVTARGGRTCAVQRLAAHISGATLARAALVLYVVTQIVTQTSTLGTSLPQLPWASIDVACQGTCAALALLAIASRRRALGLGQSVLLAATTFALACSAARAVDFRLVVSFVVIVSLADEDPREACRLHCHATLFAVAALMVASLANVTANSDFIPNGRLVFGYGFRHPNTLGAILFSAAGSLTCYRWGKGASVLPLLVSVACTAFAYVALSSNAAAALCAALTAINLAGIVVPPLRRAKLPAWAARAALLVVPAALLAVMLSTTAHFDGANPQHAWLNEAVHSRPYYAHEYYVEAGGFSVMGSPAIVCNEHHTGGAFWGIDSGFSQLGLVYGLSATCMLVATYAVAAWRASGRRIGLAFVAIPLLCALYLVVEPFSLYLYSNFATLLLAAAFAGNANAQDTGDETMRN</sequence>
<feature type="transmembrane region" description="Helical" evidence="1">
    <location>
        <begin position="24"/>
        <end position="48"/>
    </location>
</feature>
<protein>
    <submittedName>
        <fullName evidence="2">Uncharacterized protein</fullName>
    </submittedName>
</protein>
<keyword evidence="1" id="KW-1133">Transmembrane helix</keyword>
<feature type="transmembrane region" description="Helical" evidence="1">
    <location>
        <begin position="224"/>
        <end position="244"/>
    </location>
</feature>
<keyword evidence="1" id="KW-0472">Membrane</keyword>
<dbReference type="EMBL" id="FOGP01000001">
    <property type="protein sequence ID" value="SER35486.1"/>
    <property type="molecule type" value="Genomic_DNA"/>
</dbReference>
<reference evidence="3" key="1">
    <citation type="submission" date="2016-10" db="EMBL/GenBank/DDBJ databases">
        <authorList>
            <person name="Varghese N."/>
            <person name="Submissions S."/>
        </authorList>
    </citation>
    <scope>NUCLEOTIDE SEQUENCE [LARGE SCALE GENOMIC DNA]</scope>
    <source>
        <strain evidence="3">KHGC19</strain>
    </source>
</reference>
<evidence type="ECO:0000256" key="1">
    <source>
        <dbReference type="SAM" id="Phobius"/>
    </source>
</evidence>
<dbReference type="RefSeq" id="WP_091007933.1">
    <property type="nucleotide sequence ID" value="NZ_FOGP01000001.1"/>
</dbReference>
<organism evidence="2 3">
    <name type="scientific">Parafannyhessea umbonata</name>
    <dbReference type="NCBI Taxonomy" id="604330"/>
    <lineage>
        <taxon>Bacteria</taxon>
        <taxon>Bacillati</taxon>
        <taxon>Actinomycetota</taxon>
        <taxon>Coriobacteriia</taxon>
        <taxon>Coriobacteriales</taxon>
        <taxon>Atopobiaceae</taxon>
        <taxon>Parafannyhessea</taxon>
    </lineage>
</organism>
<evidence type="ECO:0000313" key="2">
    <source>
        <dbReference type="EMBL" id="SER35486.1"/>
    </source>
</evidence>
<name>A0A1H9NHS4_9ACTN</name>
<accession>A0A1H9NHS4</accession>
<feature type="transmembrane region" description="Helical" evidence="1">
    <location>
        <begin position="178"/>
        <end position="194"/>
    </location>
</feature>
<dbReference type="Proteomes" id="UP000199128">
    <property type="component" value="Unassembled WGS sequence"/>
</dbReference>
<feature type="transmembrane region" description="Helical" evidence="1">
    <location>
        <begin position="201"/>
        <end position="218"/>
    </location>
</feature>
<evidence type="ECO:0000313" key="3">
    <source>
        <dbReference type="Proteomes" id="UP000199128"/>
    </source>
</evidence>
<feature type="transmembrane region" description="Helical" evidence="1">
    <location>
        <begin position="60"/>
        <end position="80"/>
    </location>
</feature>
<feature type="transmembrane region" description="Helical" evidence="1">
    <location>
        <begin position="337"/>
        <end position="357"/>
    </location>
</feature>